<dbReference type="GO" id="GO:0005886">
    <property type="term" value="C:plasma membrane"/>
    <property type="evidence" value="ECO:0007669"/>
    <property type="project" value="UniProtKB-SubCell"/>
</dbReference>
<evidence type="ECO:0000313" key="9">
    <source>
        <dbReference type="Proteomes" id="UP000540685"/>
    </source>
</evidence>
<feature type="domain" description="Major facilitator superfamily (MFS) profile" evidence="7">
    <location>
        <begin position="19"/>
        <end position="414"/>
    </location>
</feature>
<comment type="caution">
    <text evidence="8">The sequence shown here is derived from an EMBL/GenBank/DDBJ whole genome shotgun (WGS) entry which is preliminary data.</text>
</comment>
<feature type="transmembrane region" description="Helical" evidence="6">
    <location>
        <begin position="298"/>
        <end position="316"/>
    </location>
</feature>
<feature type="transmembrane region" description="Helical" evidence="6">
    <location>
        <begin position="235"/>
        <end position="256"/>
    </location>
</feature>
<evidence type="ECO:0000256" key="1">
    <source>
        <dbReference type="ARBA" id="ARBA00004651"/>
    </source>
</evidence>
<evidence type="ECO:0000256" key="5">
    <source>
        <dbReference type="ARBA" id="ARBA00023136"/>
    </source>
</evidence>
<dbReference type="Gene3D" id="1.20.1250.20">
    <property type="entry name" value="MFS general substrate transporter like domains"/>
    <property type="match status" value="1"/>
</dbReference>
<dbReference type="AlphaFoldDB" id="A0A7W9ILT9"/>
<dbReference type="PANTHER" id="PTHR23513">
    <property type="entry name" value="INTEGRAL MEMBRANE EFFLUX PROTEIN-RELATED"/>
    <property type="match status" value="1"/>
</dbReference>
<dbReference type="Proteomes" id="UP000540685">
    <property type="component" value="Unassembled WGS sequence"/>
</dbReference>
<organism evidence="8 9">
    <name type="scientific">Streptosporangium becharense</name>
    <dbReference type="NCBI Taxonomy" id="1816182"/>
    <lineage>
        <taxon>Bacteria</taxon>
        <taxon>Bacillati</taxon>
        <taxon>Actinomycetota</taxon>
        <taxon>Actinomycetes</taxon>
        <taxon>Streptosporangiales</taxon>
        <taxon>Streptosporangiaceae</taxon>
        <taxon>Streptosporangium</taxon>
    </lineage>
</organism>
<dbReference type="SUPFAM" id="SSF103473">
    <property type="entry name" value="MFS general substrate transporter"/>
    <property type="match status" value="1"/>
</dbReference>
<feature type="transmembrane region" description="Helical" evidence="6">
    <location>
        <begin position="86"/>
        <end position="107"/>
    </location>
</feature>
<name>A0A7W9ILT9_9ACTN</name>
<keyword evidence="2" id="KW-1003">Cell membrane</keyword>
<dbReference type="RefSeq" id="WP_184540093.1">
    <property type="nucleotide sequence ID" value="NZ_JACHMP010000001.1"/>
</dbReference>
<reference evidence="8 9" key="1">
    <citation type="submission" date="2020-08" db="EMBL/GenBank/DDBJ databases">
        <title>Sequencing the genomes of 1000 actinobacteria strains.</title>
        <authorList>
            <person name="Klenk H.-P."/>
        </authorList>
    </citation>
    <scope>NUCLEOTIDE SEQUENCE [LARGE SCALE GENOMIC DNA]</scope>
    <source>
        <strain evidence="8 9">DSM 46887</strain>
    </source>
</reference>
<sequence length="425" mass="44822">MEDTVKDGGRRPGVFRNRDFRLLWTGESISLFGSEITVIALPSLAVLVFGQDAVTVGVLVALQWLPWVLLGPLVGVLNDRMRRRRLMVFADVGRAVALGSLPLLALFDALTLAHLFVAATVKGVLDVIFQIAYQSHLPALLAREDLMDANAKTQMSRSLAMVFGRTVGGVLVGAVGAARAITIDAVTYLLSAVAILAVRKPEPVPEPEGRGVRAALADLRQGLSIMFGNRLLRSLTMMGSFGNLAVSMSLSMLIVYAYDDLGFSPSQLGIALGVGGVAFVVGATVSRAINQRVGMGKTLIFTHLVLGCAFLLLLTAEPGPAGFAVVIASQFLSSLTTPVANVGIMTMVQKATPVHLMGRAGGIALALVWGSNALGPLLGGIIASAVAIEFSFVLAAVFAWFAIFWVLVGSVHHIRDEVPAELQAT</sequence>
<evidence type="ECO:0000256" key="4">
    <source>
        <dbReference type="ARBA" id="ARBA00022989"/>
    </source>
</evidence>
<dbReference type="InterPro" id="IPR011701">
    <property type="entry name" value="MFS"/>
</dbReference>
<keyword evidence="4 6" id="KW-1133">Transmembrane helix</keyword>
<gene>
    <name evidence="8" type="ORF">F4562_006191</name>
</gene>
<comment type="subcellular location">
    <subcellularLocation>
        <location evidence="1">Cell membrane</location>
        <topology evidence="1">Multi-pass membrane protein</topology>
    </subcellularLocation>
</comment>
<feature type="transmembrane region" description="Helical" evidence="6">
    <location>
        <begin position="20"/>
        <end position="41"/>
    </location>
</feature>
<dbReference type="InterPro" id="IPR036259">
    <property type="entry name" value="MFS_trans_sf"/>
</dbReference>
<protein>
    <submittedName>
        <fullName evidence="8">Putative MFS family arabinose efflux permease</fullName>
    </submittedName>
</protein>
<evidence type="ECO:0000256" key="2">
    <source>
        <dbReference type="ARBA" id="ARBA00022475"/>
    </source>
</evidence>
<evidence type="ECO:0000313" key="8">
    <source>
        <dbReference type="EMBL" id="MBB5823129.1"/>
    </source>
</evidence>
<dbReference type="PROSITE" id="PS50850">
    <property type="entry name" value="MFS"/>
    <property type="match status" value="1"/>
</dbReference>
<proteinExistence type="predicted"/>
<feature type="transmembrane region" description="Helical" evidence="6">
    <location>
        <begin position="356"/>
        <end position="375"/>
    </location>
</feature>
<evidence type="ECO:0000256" key="3">
    <source>
        <dbReference type="ARBA" id="ARBA00022692"/>
    </source>
</evidence>
<dbReference type="EMBL" id="JACHMP010000001">
    <property type="protein sequence ID" value="MBB5823129.1"/>
    <property type="molecule type" value="Genomic_DNA"/>
</dbReference>
<evidence type="ECO:0000259" key="7">
    <source>
        <dbReference type="PROSITE" id="PS50850"/>
    </source>
</evidence>
<dbReference type="Pfam" id="PF07690">
    <property type="entry name" value="MFS_1"/>
    <property type="match status" value="1"/>
</dbReference>
<keyword evidence="3 6" id="KW-0812">Transmembrane</keyword>
<feature type="transmembrane region" description="Helical" evidence="6">
    <location>
        <begin position="322"/>
        <end position="344"/>
    </location>
</feature>
<feature type="transmembrane region" description="Helical" evidence="6">
    <location>
        <begin position="381"/>
        <end position="408"/>
    </location>
</feature>
<dbReference type="PANTHER" id="PTHR23513:SF6">
    <property type="entry name" value="MAJOR FACILITATOR SUPERFAMILY ASSOCIATED DOMAIN-CONTAINING PROTEIN"/>
    <property type="match status" value="1"/>
</dbReference>
<feature type="transmembrane region" description="Helical" evidence="6">
    <location>
        <begin position="53"/>
        <end position="74"/>
    </location>
</feature>
<dbReference type="InterPro" id="IPR020846">
    <property type="entry name" value="MFS_dom"/>
</dbReference>
<dbReference type="CDD" id="cd06173">
    <property type="entry name" value="MFS_MefA_like"/>
    <property type="match status" value="1"/>
</dbReference>
<evidence type="ECO:0000256" key="6">
    <source>
        <dbReference type="SAM" id="Phobius"/>
    </source>
</evidence>
<dbReference type="GO" id="GO:0022857">
    <property type="term" value="F:transmembrane transporter activity"/>
    <property type="evidence" value="ECO:0007669"/>
    <property type="project" value="InterPro"/>
</dbReference>
<keyword evidence="9" id="KW-1185">Reference proteome</keyword>
<accession>A0A7W9ILT9</accession>
<keyword evidence="5 6" id="KW-0472">Membrane</keyword>
<feature type="transmembrane region" description="Helical" evidence="6">
    <location>
        <begin position="268"/>
        <end position="286"/>
    </location>
</feature>